<sequence>MYDSYFAGLDTTSSILEWVMAELLRHPSALKKLQAEVRAVVNGKQHITDSDIEQMKYLKYVIMETTRLHPPLIPFPRVSMQDVTVMGFDIAKGTRVFISVWAIGRDPKLWDRPNDFVPVRFDEGYVDFTMHDFKLLPFGAGRRSCPGRELSLAMVESLLANLLCKFDWARRRK</sequence>
<name>A0ACB9GSZ3_9ASTR</name>
<organism evidence="1 2">
    <name type="scientific">Smallanthus sonchifolius</name>
    <dbReference type="NCBI Taxonomy" id="185202"/>
    <lineage>
        <taxon>Eukaryota</taxon>
        <taxon>Viridiplantae</taxon>
        <taxon>Streptophyta</taxon>
        <taxon>Embryophyta</taxon>
        <taxon>Tracheophyta</taxon>
        <taxon>Spermatophyta</taxon>
        <taxon>Magnoliopsida</taxon>
        <taxon>eudicotyledons</taxon>
        <taxon>Gunneridae</taxon>
        <taxon>Pentapetalae</taxon>
        <taxon>asterids</taxon>
        <taxon>campanulids</taxon>
        <taxon>Asterales</taxon>
        <taxon>Asteraceae</taxon>
        <taxon>Asteroideae</taxon>
        <taxon>Heliantheae alliance</taxon>
        <taxon>Millerieae</taxon>
        <taxon>Smallanthus</taxon>
    </lineage>
</organism>
<keyword evidence="2" id="KW-1185">Reference proteome</keyword>
<accession>A0ACB9GSZ3</accession>
<dbReference type="Proteomes" id="UP001056120">
    <property type="component" value="Linkage Group LG14"/>
</dbReference>
<protein>
    <submittedName>
        <fullName evidence="1">Uncharacterized protein</fullName>
    </submittedName>
</protein>
<dbReference type="EMBL" id="CM042031">
    <property type="protein sequence ID" value="KAI3785817.1"/>
    <property type="molecule type" value="Genomic_DNA"/>
</dbReference>
<reference evidence="2" key="1">
    <citation type="journal article" date="2022" name="Mol. Ecol. Resour.">
        <title>The genomes of chicory, endive, great burdock and yacon provide insights into Asteraceae palaeo-polyploidization history and plant inulin production.</title>
        <authorList>
            <person name="Fan W."/>
            <person name="Wang S."/>
            <person name="Wang H."/>
            <person name="Wang A."/>
            <person name="Jiang F."/>
            <person name="Liu H."/>
            <person name="Zhao H."/>
            <person name="Xu D."/>
            <person name="Zhang Y."/>
        </authorList>
    </citation>
    <scope>NUCLEOTIDE SEQUENCE [LARGE SCALE GENOMIC DNA]</scope>
    <source>
        <strain evidence="2">cv. Yunnan</strain>
    </source>
</reference>
<evidence type="ECO:0000313" key="1">
    <source>
        <dbReference type="EMBL" id="KAI3785817.1"/>
    </source>
</evidence>
<gene>
    <name evidence="1" type="ORF">L1987_44943</name>
</gene>
<evidence type="ECO:0000313" key="2">
    <source>
        <dbReference type="Proteomes" id="UP001056120"/>
    </source>
</evidence>
<proteinExistence type="predicted"/>
<comment type="caution">
    <text evidence="1">The sequence shown here is derived from an EMBL/GenBank/DDBJ whole genome shotgun (WGS) entry which is preliminary data.</text>
</comment>
<reference evidence="1 2" key="2">
    <citation type="journal article" date="2022" name="Mol. Ecol. Resour.">
        <title>The genomes of chicory, endive, great burdock and yacon provide insights into Asteraceae paleo-polyploidization history and plant inulin production.</title>
        <authorList>
            <person name="Fan W."/>
            <person name="Wang S."/>
            <person name="Wang H."/>
            <person name="Wang A."/>
            <person name="Jiang F."/>
            <person name="Liu H."/>
            <person name="Zhao H."/>
            <person name="Xu D."/>
            <person name="Zhang Y."/>
        </authorList>
    </citation>
    <scope>NUCLEOTIDE SEQUENCE [LARGE SCALE GENOMIC DNA]</scope>
    <source>
        <strain evidence="2">cv. Yunnan</strain>
        <tissue evidence="1">Leaves</tissue>
    </source>
</reference>